<accession>A0A9P0CV82</accession>
<keyword evidence="1" id="KW-0732">Signal</keyword>
<evidence type="ECO:0000259" key="2">
    <source>
        <dbReference type="PROSITE" id="PS50041"/>
    </source>
</evidence>
<keyword evidence="4" id="KW-1185">Reference proteome</keyword>
<dbReference type="Proteomes" id="UP001153636">
    <property type="component" value="Chromosome 2"/>
</dbReference>
<protein>
    <recommendedName>
        <fullName evidence="2">C-type lectin domain-containing protein</fullName>
    </recommendedName>
</protein>
<dbReference type="AlphaFoldDB" id="A0A9P0CV82"/>
<dbReference type="Gene3D" id="3.10.100.10">
    <property type="entry name" value="Mannose-Binding Protein A, subunit A"/>
    <property type="match status" value="1"/>
</dbReference>
<organism evidence="3 4">
    <name type="scientific">Psylliodes chrysocephalus</name>
    <dbReference type="NCBI Taxonomy" id="3402493"/>
    <lineage>
        <taxon>Eukaryota</taxon>
        <taxon>Metazoa</taxon>
        <taxon>Ecdysozoa</taxon>
        <taxon>Arthropoda</taxon>
        <taxon>Hexapoda</taxon>
        <taxon>Insecta</taxon>
        <taxon>Pterygota</taxon>
        <taxon>Neoptera</taxon>
        <taxon>Endopterygota</taxon>
        <taxon>Coleoptera</taxon>
        <taxon>Polyphaga</taxon>
        <taxon>Cucujiformia</taxon>
        <taxon>Chrysomeloidea</taxon>
        <taxon>Chrysomelidae</taxon>
        <taxon>Galerucinae</taxon>
        <taxon>Alticini</taxon>
        <taxon>Psylliodes</taxon>
    </lineage>
</organism>
<dbReference type="SUPFAM" id="SSF56436">
    <property type="entry name" value="C-type lectin-like"/>
    <property type="match status" value="1"/>
</dbReference>
<evidence type="ECO:0000256" key="1">
    <source>
        <dbReference type="SAM" id="SignalP"/>
    </source>
</evidence>
<evidence type="ECO:0000313" key="3">
    <source>
        <dbReference type="EMBL" id="CAH1105594.1"/>
    </source>
</evidence>
<dbReference type="PROSITE" id="PS50041">
    <property type="entry name" value="C_TYPE_LECTIN_2"/>
    <property type="match status" value="1"/>
</dbReference>
<feature type="signal peptide" evidence="1">
    <location>
        <begin position="1"/>
        <end position="20"/>
    </location>
</feature>
<dbReference type="OrthoDB" id="7715894at2759"/>
<feature type="chain" id="PRO_5040303178" description="C-type lectin domain-containing protein" evidence="1">
    <location>
        <begin position="21"/>
        <end position="166"/>
    </location>
</feature>
<feature type="domain" description="C-type lectin" evidence="2">
    <location>
        <begin position="42"/>
        <end position="163"/>
    </location>
</feature>
<dbReference type="InterPro" id="IPR016187">
    <property type="entry name" value="CTDL_fold"/>
</dbReference>
<proteinExistence type="predicted"/>
<dbReference type="InterPro" id="IPR016186">
    <property type="entry name" value="C-type_lectin-like/link_sf"/>
</dbReference>
<dbReference type="EMBL" id="OV651814">
    <property type="protein sequence ID" value="CAH1105594.1"/>
    <property type="molecule type" value="Genomic_DNA"/>
</dbReference>
<evidence type="ECO:0000313" key="4">
    <source>
        <dbReference type="Proteomes" id="UP001153636"/>
    </source>
</evidence>
<sequence>MFNIYIAFTIILSCTYVCVARVPNNIHNDVKLNKAESFSFKLGQKEYTVVPQTDLNLMETLLYCNTIGQRALTIQSEEENNALFNLLYPKYDEMQFWTSGYKTNNAWFWLTTGAAVNLSKWTTAFPNDDINYNMVLTLREPEPSADSWWAVDSVKNTNTVICESSV</sequence>
<dbReference type="SMART" id="SM00034">
    <property type="entry name" value="CLECT"/>
    <property type="match status" value="1"/>
</dbReference>
<dbReference type="InterPro" id="IPR001304">
    <property type="entry name" value="C-type_lectin-like"/>
</dbReference>
<name>A0A9P0CV82_9CUCU</name>
<gene>
    <name evidence="3" type="ORF">PSYICH_LOCUS7453</name>
</gene>
<reference evidence="3" key="1">
    <citation type="submission" date="2022-01" db="EMBL/GenBank/DDBJ databases">
        <authorList>
            <person name="King R."/>
        </authorList>
    </citation>
    <scope>NUCLEOTIDE SEQUENCE</scope>
</reference>